<dbReference type="GO" id="GO:0006355">
    <property type="term" value="P:regulation of DNA-templated transcription"/>
    <property type="evidence" value="ECO:0007669"/>
    <property type="project" value="InterPro"/>
</dbReference>
<dbReference type="InterPro" id="IPR009061">
    <property type="entry name" value="DNA-bd_dom_put_sf"/>
</dbReference>
<dbReference type="Pfam" id="PF13411">
    <property type="entry name" value="MerR_1"/>
    <property type="match status" value="1"/>
</dbReference>
<evidence type="ECO:0000259" key="1">
    <source>
        <dbReference type="PROSITE" id="PS50937"/>
    </source>
</evidence>
<name>A0A1W2A1W4_KIBAR</name>
<dbReference type="EMBL" id="FWXV01000001">
    <property type="protein sequence ID" value="SMC54719.1"/>
    <property type="molecule type" value="Genomic_DNA"/>
</dbReference>
<gene>
    <name evidence="2" type="ORF">SAMN05661093_00510</name>
</gene>
<evidence type="ECO:0000313" key="3">
    <source>
        <dbReference type="Proteomes" id="UP000192674"/>
    </source>
</evidence>
<dbReference type="Proteomes" id="UP000192674">
    <property type="component" value="Unassembled WGS sequence"/>
</dbReference>
<keyword evidence="3" id="KW-1185">Reference proteome</keyword>
<dbReference type="SUPFAM" id="SSF46955">
    <property type="entry name" value="Putative DNA-binding domain"/>
    <property type="match status" value="1"/>
</dbReference>
<accession>A0A1W2A1W4</accession>
<protein>
    <submittedName>
        <fullName evidence="2">MerR HTH family regulatory protein</fullName>
    </submittedName>
</protein>
<dbReference type="PROSITE" id="PS50937">
    <property type="entry name" value="HTH_MERR_2"/>
    <property type="match status" value="1"/>
</dbReference>
<dbReference type="AlphaFoldDB" id="A0A1W2A1W4"/>
<evidence type="ECO:0000313" key="2">
    <source>
        <dbReference type="EMBL" id="SMC54719.1"/>
    </source>
</evidence>
<proteinExistence type="predicted"/>
<dbReference type="InterPro" id="IPR000551">
    <property type="entry name" value="MerR-type_HTH_dom"/>
</dbReference>
<organism evidence="2 3">
    <name type="scientific">Kibdelosporangium aridum</name>
    <dbReference type="NCBI Taxonomy" id="2030"/>
    <lineage>
        <taxon>Bacteria</taxon>
        <taxon>Bacillati</taxon>
        <taxon>Actinomycetota</taxon>
        <taxon>Actinomycetes</taxon>
        <taxon>Pseudonocardiales</taxon>
        <taxon>Pseudonocardiaceae</taxon>
        <taxon>Kibdelosporangium</taxon>
    </lineage>
</organism>
<dbReference type="RefSeq" id="WP_200825403.1">
    <property type="nucleotide sequence ID" value="NZ_FWXV01000001.1"/>
</dbReference>
<dbReference type="GO" id="GO:0003677">
    <property type="term" value="F:DNA binding"/>
    <property type="evidence" value="ECO:0007669"/>
    <property type="project" value="InterPro"/>
</dbReference>
<dbReference type="Gene3D" id="1.10.1660.10">
    <property type="match status" value="1"/>
</dbReference>
<feature type="domain" description="HTH merR-type" evidence="1">
    <location>
        <begin position="36"/>
        <end position="91"/>
    </location>
</feature>
<reference evidence="2 3" key="1">
    <citation type="submission" date="2017-04" db="EMBL/GenBank/DDBJ databases">
        <authorList>
            <person name="Afonso C.L."/>
            <person name="Miller P.J."/>
            <person name="Scott M.A."/>
            <person name="Spackman E."/>
            <person name="Goraichik I."/>
            <person name="Dimitrov K.M."/>
            <person name="Suarez D.L."/>
            <person name="Swayne D.E."/>
        </authorList>
    </citation>
    <scope>NUCLEOTIDE SEQUENCE [LARGE SCALE GENOMIC DNA]</scope>
    <source>
        <strain evidence="2 3">DSM 43828</strain>
    </source>
</reference>
<sequence length="207" mass="22338">MSELWTIEQLPDRVAELLAEDYNGQSNGRVRELPDRRTIRWYTTIGLVDRPAATRGRTVLYGRRQLLQIVAVKKLQATGNTLAKIQELLLGATDERLAELAGVAHVDIVRPQVEIGTSAQFWKGHAHDRPTVPTDAVEARNDTARSGDTVTKAIHGVRLADSVTVVLDAADRAPNADELAAIEAAAAPLLEVLGRLGLAPTTGGEEA</sequence>